<dbReference type="Proteomes" id="UP000616608">
    <property type="component" value="Unassembled WGS sequence"/>
</dbReference>
<dbReference type="Pfam" id="PF13581">
    <property type="entry name" value="HATPase_c_2"/>
    <property type="match status" value="1"/>
</dbReference>
<dbReference type="Gene3D" id="3.30.565.10">
    <property type="entry name" value="Histidine kinase-like ATPase, C-terminal domain"/>
    <property type="match status" value="1"/>
</dbReference>
<name>A0A917G1Z4_9BACI</name>
<dbReference type="AlphaFoldDB" id="A0A917G1Z4"/>
<sequence length="134" mass="15656">MKIHLHVQPTTQSIHFIDHMMQQFVEDYQLSCAKEICFVTHELLINAVEAAPIQNALIEFKLILEHTSLHIMVINDGVGISKHQQQLILQNTHREPSLEERGHGFYFIQHMVDDLWFEQLQSQQFLVGITKNLE</sequence>
<evidence type="ECO:0000313" key="3">
    <source>
        <dbReference type="Proteomes" id="UP000616608"/>
    </source>
</evidence>
<keyword evidence="3" id="KW-1185">Reference proteome</keyword>
<reference evidence="2" key="1">
    <citation type="journal article" date="2014" name="Int. J. Syst. Evol. Microbiol.">
        <title>Complete genome sequence of Corynebacterium casei LMG S-19264T (=DSM 44701T), isolated from a smear-ripened cheese.</title>
        <authorList>
            <consortium name="US DOE Joint Genome Institute (JGI-PGF)"/>
            <person name="Walter F."/>
            <person name="Albersmeier A."/>
            <person name="Kalinowski J."/>
            <person name="Ruckert C."/>
        </authorList>
    </citation>
    <scope>NUCLEOTIDE SEQUENCE</scope>
    <source>
        <strain evidence="2">CGMCC 1.15760</strain>
    </source>
</reference>
<organism evidence="2 3">
    <name type="scientific">Lysinibacillus alkalisoli</name>
    <dbReference type="NCBI Taxonomy" id="1911548"/>
    <lineage>
        <taxon>Bacteria</taxon>
        <taxon>Bacillati</taxon>
        <taxon>Bacillota</taxon>
        <taxon>Bacilli</taxon>
        <taxon>Bacillales</taxon>
        <taxon>Bacillaceae</taxon>
        <taxon>Lysinibacillus</taxon>
    </lineage>
</organism>
<protein>
    <recommendedName>
        <fullName evidence="1">Histidine kinase/HSP90-like ATPase domain-containing protein</fullName>
    </recommendedName>
</protein>
<dbReference type="InterPro" id="IPR036890">
    <property type="entry name" value="HATPase_C_sf"/>
</dbReference>
<proteinExistence type="predicted"/>
<dbReference type="InterPro" id="IPR003594">
    <property type="entry name" value="HATPase_dom"/>
</dbReference>
<accession>A0A917G1Z4</accession>
<gene>
    <name evidence="2" type="ORF">GCM10007425_11110</name>
</gene>
<dbReference type="SUPFAM" id="SSF55874">
    <property type="entry name" value="ATPase domain of HSP90 chaperone/DNA topoisomerase II/histidine kinase"/>
    <property type="match status" value="1"/>
</dbReference>
<comment type="caution">
    <text evidence="2">The sequence shown here is derived from an EMBL/GenBank/DDBJ whole genome shotgun (WGS) entry which is preliminary data.</text>
</comment>
<dbReference type="EMBL" id="BMJT01000003">
    <property type="protein sequence ID" value="GGG18418.1"/>
    <property type="molecule type" value="Genomic_DNA"/>
</dbReference>
<dbReference type="RefSeq" id="WP_188614037.1">
    <property type="nucleotide sequence ID" value="NZ_BMJT01000003.1"/>
</dbReference>
<evidence type="ECO:0000259" key="1">
    <source>
        <dbReference type="Pfam" id="PF13581"/>
    </source>
</evidence>
<evidence type="ECO:0000313" key="2">
    <source>
        <dbReference type="EMBL" id="GGG18418.1"/>
    </source>
</evidence>
<reference evidence="2" key="2">
    <citation type="submission" date="2020-09" db="EMBL/GenBank/DDBJ databases">
        <authorList>
            <person name="Sun Q."/>
            <person name="Zhou Y."/>
        </authorList>
    </citation>
    <scope>NUCLEOTIDE SEQUENCE</scope>
    <source>
        <strain evidence="2">CGMCC 1.15760</strain>
    </source>
</reference>
<feature type="domain" description="Histidine kinase/HSP90-like ATPase" evidence="1">
    <location>
        <begin position="31"/>
        <end position="117"/>
    </location>
</feature>